<dbReference type="GO" id="GO:0008270">
    <property type="term" value="F:zinc ion binding"/>
    <property type="evidence" value="ECO:0007669"/>
    <property type="project" value="InterPro"/>
</dbReference>
<dbReference type="PANTHER" id="PTHR42813">
    <property type="entry name" value="ZINC-TYPE ALCOHOL DEHYDROGENASE-LIKE"/>
    <property type="match status" value="1"/>
</dbReference>
<dbReference type="InterPro" id="IPR013149">
    <property type="entry name" value="ADH-like_C"/>
</dbReference>
<evidence type="ECO:0000256" key="4">
    <source>
        <dbReference type="ARBA" id="ARBA00022833"/>
    </source>
</evidence>
<evidence type="ECO:0000259" key="8">
    <source>
        <dbReference type="Pfam" id="PF00107"/>
    </source>
</evidence>
<evidence type="ECO:0008006" key="12">
    <source>
        <dbReference type="Google" id="ProtNLM"/>
    </source>
</evidence>
<dbReference type="Gene3D" id="3.40.50.720">
    <property type="entry name" value="NAD(P)-binding Rossmann-like Domain"/>
    <property type="match status" value="1"/>
</dbReference>
<feature type="domain" description="Alcohol dehydrogenase-like N-terminal" evidence="9">
    <location>
        <begin position="30"/>
        <end position="141"/>
    </location>
</feature>
<dbReference type="OMA" id="AWFGQPY"/>
<evidence type="ECO:0000256" key="1">
    <source>
        <dbReference type="ARBA" id="ARBA00001947"/>
    </source>
</evidence>
<keyword evidence="3 7" id="KW-0479">Metal-binding</keyword>
<dbReference type="Proteomes" id="UP000016924">
    <property type="component" value="Unassembled WGS sequence"/>
</dbReference>
<feature type="domain" description="Alcohol dehydrogenase-like C-terminal" evidence="8">
    <location>
        <begin position="186"/>
        <end position="323"/>
    </location>
</feature>
<dbReference type="Gene3D" id="3.90.180.10">
    <property type="entry name" value="Medium-chain alcohol dehydrogenases, catalytic domain"/>
    <property type="match status" value="1"/>
</dbReference>
<dbReference type="InterPro" id="IPR036291">
    <property type="entry name" value="NAD(P)-bd_dom_sf"/>
</dbReference>
<keyword evidence="11" id="KW-1185">Reference proteome</keyword>
<evidence type="ECO:0000256" key="3">
    <source>
        <dbReference type="ARBA" id="ARBA00022723"/>
    </source>
</evidence>
<evidence type="ECO:0000256" key="7">
    <source>
        <dbReference type="RuleBase" id="RU361277"/>
    </source>
</evidence>
<keyword evidence="6" id="KW-0520">NAD</keyword>
<proteinExistence type="inferred from homology"/>
<dbReference type="SUPFAM" id="SSF50129">
    <property type="entry name" value="GroES-like"/>
    <property type="match status" value="1"/>
</dbReference>
<evidence type="ECO:0000313" key="10">
    <source>
        <dbReference type="EMBL" id="EON69101.1"/>
    </source>
</evidence>
<dbReference type="Pfam" id="PF08240">
    <property type="entry name" value="ADH_N"/>
    <property type="match status" value="1"/>
</dbReference>
<accession>R7Z5C7</accession>
<organism evidence="10 11">
    <name type="scientific">Coniosporium apollinis (strain CBS 100218)</name>
    <name type="common">Rock-inhabiting black yeast</name>
    <dbReference type="NCBI Taxonomy" id="1168221"/>
    <lineage>
        <taxon>Eukaryota</taxon>
        <taxon>Fungi</taxon>
        <taxon>Dikarya</taxon>
        <taxon>Ascomycota</taxon>
        <taxon>Pezizomycotina</taxon>
        <taxon>Dothideomycetes</taxon>
        <taxon>Dothideomycetes incertae sedis</taxon>
        <taxon>Coniosporium</taxon>
    </lineage>
</organism>
<keyword evidence="4 7" id="KW-0862">Zinc</keyword>
<dbReference type="AlphaFoldDB" id="R7Z5C7"/>
<dbReference type="eggNOG" id="KOG0024">
    <property type="taxonomic scope" value="Eukaryota"/>
</dbReference>
<dbReference type="STRING" id="1168221.R7Z5C7"/>
<evidence type="ECO:0000259" key="9">
    <source>
        <dbReference type="Pfam" id="PF08240"/>
    </source>
</evidence>
<dbReference type="HOGENOM" id="CLU_026673_11_3_1"/>
<dbReference type="OrthoDB" id="3941538at2759"/>
<name>R7Z5C7_CONA1</name>
<evidence type="ECO:0000256" key="5">
    <source>
        <dbReference type="ARBA" id="ARBA00023002"/>
    </source>
</evidence>
<dbReference type="EMBL" id="JH767606">
    <property type="protein sequence ID" value="EON69101.1"/>
    <property type="molecule type" value="Genomic_DNA"/>
</dbReference>
<dbReference type="InterPro" id="IPR002328">
    <property type="entry name" value="ADH_Zn_CS"/>
</dbReference>
<dbReference type="PANTHER" id="PTHR42813:SF3">
    <property type="entry name" value="GLUTATHIONE-INDEPENDENT FORMALDEHYDE DEHYDROGENASE"/>
    <property type="match status" value="1"/>
</dbReference>
<sequence length="362" mass="38721">MAGIMRAVAQLGQALNVSVIDLPIPTIQNATDVIVRLNATAICGSDLHSYHVQSGSQDQPFLYGHEAIGYVTEVGDAVQFLNVGDYVVIPDNLDNGRYTFEPDTYVVPLGFGGLQGGGPLPGLQTEYARIPFADNSLIPVPVNETTTFETLLDYLFVSGIFSTAWSGVTFSGFKPGDTVASFGAGPVGLLAAYSAVLRGASRVYSVDHVQNRLDLAASIGAIPINYHERNPVQQILEREPNGVRRSVEAVGFEAEAVNGTIDSSLTLREMVNVTAPGGGMGIVGLFNSTLTDFNIGQAYEKTISANGGIVLPLQVVSELVPLITSGRAHPSFIISSIIDIEEAPEYYARFNRREESKVVIRL</sequence>
<protein>
    <recommendedName>
        <fullName evidence="12">Enoyl reductase (ER) domain-containing protein</fullName>
    </recommendedName>
</protein>
<comment type="similarity">
    <text evidence="2 7">Belongs to the zinc-containing alcohol dehydrogenase family.</text>
</comment>
<dbReference type="RefSeq" id="XP_007784418.1">
    <property type="nucleotide sequence ID" value="XM_007786228.1"/>
</dbReference>
<dbReference type="Pfam" id="PF00107">
    <property type="entry name" value="ADH_zinc_N"/>
    <property type="match status" value="1"/>
</dbReference>
<dbReference type="InterPro" id="IPR013154">
    <property type="entry name" value="ADH-like_N"/>
</dbReference>
<dbReference type="SUPFAM" id="SSF51735">
    <property type="entry name" value="NAD(P)-binding Rossmann-fold domains"/>
    <property type="match status" value="1"/>
</dbReference>
<dbReference type="InterPro" id="IPR011032">
    <property type="entry name" value="GroES-like_sf"/>
</dbReference>
<dbReference type="GeneID" id="19905725"/>
<comment type="cofactor">
    <cofactor evidence="1 7">
        <name>Zn(2+)</name>
        <dbReference type="ChEBI" id="CHEBI:29105"/>
    </cofactor>
</comment>
<dbReference type="PROSITE" id="PS00059">
    <property type="entry name" value="ADH_ZINC"/>
    <property type="match status" value="1"/>
</dbReference>
<keyword evidence="5" id="KW-0560">Oxidoreductase</keyword>
<gene>
    <name evidence="10" type="ORF">W97_08414</name>
</gene>
<reference evidence="11" key="1">
    <citation type="submission" date="2012-06" db="EMBL/GenBank/DDBJ databases">
        <title>The genome sequence of Coniosporium apollinis CBS 100218.</title>
        <authorList>
            <consortium name="The Broad Institute Genome Sequencing Platform"/>
            <person name="Cuomo C."/>
            <person name="Gorbushina A."/>
            <person name="Noack S."/>
            <person name="Walker B."/>
            <person name="Young S.K."/>
            <person name="Zeng Q."/>
            <person name="Gargeya S."/>
            <person name="Fitzgerald M."/>
            <person name="Haas B."/>
            <person name="Abouelleil A."/>
            <person name="Alvarado L."/>
            <person name="Arachchi H.M."/>
            <person name="Berlin A.M."/>
            <person name="Chapman S.B."/>
            <person name="Goldberg J."/>
            <person name="Griggs A."/>
            <person name="Gujja S."/>
            <person name="Hansen M."/>
            <person name="Howarth C."/>
            <person name="Imamovic A."/>
            <person name="Larimer J."/>
            <person name="McCowan C."/>
            <person name="Montmayeur A."/>
            <person name="Murphy C."/>
            <person name="Neiman D."/>
            <person name="Pearson M."/>
            <person name="Priest M."/>
            <person name="Roberts A."/>
            <person name="Saif S."/>
            <person name="Shea T."/>
            <person name="Sisk P."/>
            <person name="Sykes S."/>
            <person name="Wortman J."/>
            <person name="Nusbaum C."/>
            <person name="Birren B."/>
        </authorList>
    </citation>
    <scope>NUCLEOTIDE SEQUENCE [LARGE SCALE GENOMIC DNA]</scope>
    <source>
        <strain evidence="11">CBS 100218</strain>
    </source>
</reference>
<dbReference type="GO" id="GO:0016491">
    <property type="term" value="F:oxidoreductase activity"/>
    <property type="evidence" value="ECO:0007669"/>
    <property type="project" value="UniProtKB-KW"/>
</dbReference>
<evidence type="ECO:0000256" key="2">
    <source>
        <dbReference type="ARBA" id="ARBA00008072"/>
    </source>
</evidence>
<evidence type="ECO:0000256" key="6">
    <source>
        <dbReference type="ARBA" id="ARBA00023027"/>
    </source>
</evidence>
<evidence type="ECO:0000313" key="11">
    <source>
        <dbReference type="Proteomes" id="UP000016924"/>
    </source>
</evidence>